<dbReference type="GO" id="GO:0000160">
    <property type="term" value="P:phosphorelay signal transduction system"/>
    <property type="evidence" value="ECO:0007669"/>
    <property type="project" value="InterPro"/>
</dbReference>
<feature type="region of interest" description="Disordered" evidence="3">
    <location>
        <begin position="127"/>
        <end position="147"/>
    </location>
</feature>
<dbReference type="KEGG" id="caa:Caka_1240"/>
<dbReference type="Gene3D" id="3.40.50.2300">
    <property type="match status" value="1"/>
</dbReference>
<reference evidence="5 6" key="1">
    <citation type="journal article" date="2010" name="Stand. Genomic Sci.">
        <title>Complete genome sequence of Coraliomargarita akajimensis type strain (04OKA010-24).</title>
        <authorList>
            <person name="Mavromatis K."/>
            <person name="Abt B."/>
            <person name="Brambilla E."/>
            <person name="Lapidus A."/>
            <person name="Copeland A."/>
            <person name="Deshpande S."/>
            <person name="Nolan M."/>
            <person name="Lucas S."/>
            <person name="Tice H."/>
            <person name="Cheng J.F."/>
            <person name="Han C."/>
            <person name="Detter J.C."/>
            <person name="Woyke T."/>
            <person name="Goodwin L."/>
            <person name="Pitluck S."/>
            <person name="Held B."/>
            <person name="Brettin T."/>
            <person name="Tapia R."/>
            <person name="Ivanova N."/>
            <person name="Mikhailova N."/>
            <person name="Pati A."/>
            <person name="Liolios K."/>
            <person name="Chen A."/>
            <person name="Palaniappan K."/>
            <person name="Land M."/>
            <person name="Hauser L."/>
            <person name="Chang Y.J."/>
            <person name="Jeffries C.D."/>
            <person name="Rohde M."/>
            <person name="Goker M."/>
            <person name="Bristow J."/>
            <person name="Eisen J.A."/>
            <person name="Markowitz V."/>
            <person name="Hugenholtz P."/>
            <person name="Klenk H.P."/>
            <person name="Kyrpides N.C."/>
        </authorList>
    </citation>
    <scope>NUCLEOTIDE SEQUENCE [LARGE SCALE GENOMIC DNA]</scope>
    <source>
        <strain evidence="6">DSM 45221 / IAM 15411 / JCM 23193 / KCTC 12865</strain>
    </source>
</reference>
<dbReference type="PANTHER" id="PTHR44591">
    <property type="entry name" value="STRESS RESPONSE REGULATOR PROTEIN 1"/>
    <property type="match status" value="1"/>
</dbReference>
<dbReference type="PROSITE" id="PS50110">
    <property type="entry name" value="RESPONSE_REGULATORY"/>
    <property type="match status" value="1"/>
</dbReference>
<dbReference type="Proteomes" id="UP000000925">
    <property type="component" value="Chromosome"/>
</dbReference>
<evidence type="ECO:0000259" key="4">
    <source>
        <dbReference type="PROSITE" id="PS50110"/>
    </source>
</evidence>
<organism evidence="5 6">
    <name type="scientific">Coraliomargarita akajimensis (strain DSM 45221 / IAM 15411 / JCM 23193 / KCTC 12865 / 04OKA010-24)</name>
    <dbReference type="NCBI Taxonomy" id="583355"/>
    <lineage>
        <taxon>Bacteria</taxon>
        <taxon>Pseudomonadati</taxon>
        <taxon>Verrucomicrobiota</taxon>
        <taxon>Opitutia</taxon>
        <taxon>Puniceicoccales</taxon>
        <taxon>Coraliomargaritaceae</taxon>
        <taxon>Coraliomargarita</taxon>
    </lineage>
</organism>
<sequence length="157" mass="17706">MNILFVEDEKDLSAVAVEQMETKGHRVIPVYDIAMAKDAILDVHHKIQVVIADHQLPDGQGIQFVEESRQEHPHLLFAVVSGCLTTDDEMRLQEQGIPFFHKPLIYSKVLEFLRHAQLSHAPIVPAAEPESEEVEPAAETVAEPEPKPKRKKLFGIF</sequence>
<dbReference type="SUPFAM" id="SSF52172">
    <property type="entry name" value="CheY-like"/>
    <property type="match status" value="1"/>
</dbReference>
<feature type="domain" description="Response regulatory" evidence="4">
    <location>
        <begin position="2"/>
        <end position="117"/>
    </location>
</feature>
<dbReference type="EMBL" id="CP001998">
    <property type="protein sequence ID" value="ADE54260.1"/>
    <property type="molecule type" value="Genomic_DNA"/>
</dbReference>
<dbReference type="HOGENOM" id="CLU_1674938_0_0_0"/>
<name>D5EIJ4_CORAD</name>
<feature type="modified residue" description="4-aspartylphosphate" evidence="2">
    <location>
        <position position="53"/>
    </location>
</feature>
<evidence type="ECO:0000313" key="5">
    <source>
        <dbReference type="EMBL" id="ADE54260.1"/>
    </source>
</evidence>
<dbReference type="InterPro" id="IPR001789">
    <property type="entry name" value="Sig_transdc_resp-reg_receiver"/>
</dbReference>
<proteinExistence type="predicted"/>
<dbReference type="PANTHER" id="PTHR44591:SF3">
    <property type="entry name" value="RESPONSE REGULATORY DOMAIN-CONTAINING PROTEIN"/>
    <property type="match status" value="1"/>
</dbReference>
<keyword evidence="6" id="KW-1185">Reference proteome</keyword>
<protein>
    <submittedName>
        <fullName evidence="5">Response regulator receiver protein</fullName>
    </submittedName>
</protein>
<dbReference type="InterPro" id="IPR050595">
    <property type="entry name" value="Bact_response_regulator"/>
</dbReference>
<dbReference type="eggNOG" id="COG0745">
    <property type="taxonomic scope" value="Bacteria"/>
</dbReference>
<evidence type="ECO:0000313" key="6">
    <source>
        <dbReference type="Proteomes" id="UP000000925"/>
    </source>
</evidence>
<dbReference type="AlphaFoldDB" id="D5EIJ4"/>
<gene>
    <name evidence="5" type="ordered locus">Caka_1240</name>
</gene>
<evidence type="ECO:0000256" key="3">
    <source>
        <dbReference type="SAM" id="MobiDB-lite"/>
    </source>
</evidence>
<dbReference type="InterPro" id="IPR011006">
    <property type="entry name" value="CheY-like_superfamily"/>
</dbReference>
<dbReference type="Pfam" id="PF00072">
    <property type="entry name" value="Response_reg"/>
    <property type="match status" value="1"/>
</dbReference>
<dbReference type="RefSeq" id="WP_013042982.1">
    <property type="nucleotide sequence ID" value="NC_014008.1"/>
</dbReference>
<dbReference type="CDD" id="cd00156">
    <property type="entry name" value="REC"/>
    <property type="match status" value="1"/>
</dbReference>
<keyword evidence="1 2" id="KW-0597">Phosphoprotein</keyword>
<evidence type="ECO:0000256" key="2">
    <source>
        <dbReference type="PROSITE-ProRule" id="PRU00169"/>
    </source>
</evidence>
<accession>D5EIJ4</accession>
<dbReference type="OrthoDB" id="195715at2"/>
<dbReference type="STRING" id="583355.Caka_1240"/>
<evidence type="ECO:0000256" key="1">
    <source>
        <dbReference type="ARBA" id="ARBA00022553"/>
    </source>
</evidence>